<dbReference type="Proteomes" id="UP000041770">
    <property type="component" value="Unassembled WGS sequence"/>
</dbReference>
<gene>
    <name evidence="1" type="ORF">ERS013200_00367</name>
</gene>
<protein>
    <submittedName>
        <fullName evidence="1">Uncharacterized protein</fullName>
    </submittedName>
</protein>
<organism evidence="1 2">
    <name type="scientific">Vibrio cholerae</name>
    <dbReference type="NCBI Taxonomy" id="666"/>
    <lineage>
        <taxon>Bacteria</taxon>
        <taxon>Pseudomonadati</taxon>
        <taxon>Pseudomonadota</taxon>
        <taxon>Gammaproteobacteria</taxon>
        <taxon>Vibrionales</taxon>
        <taxon>Vibrionaceae</taxon>
        <taxon>Vibrio</taxon>
    </lineage>
</organism>
<name>A0A655X303_VIBCL</name>
<evidence type="ECO:0000313" key="1">
    <source>
        <dbReference type="EMBL" id="CSC03878.1"/>
    </source>
</evidence>
<proteinExistence type="predicted"/>
<dbReference type="EMBL" id="CWQY01000002">
    <property type="protein sequence ID" value="CSC03878.1"/>
    <property type="molecule type" value="Genomic_DNA"/>
</dbReference>
<dbReference type="AlphaFoldDB" id="A0A655X303"/>
<evidence type="ECO:0000313" key="2">
    <source>
        <dbReference type="Proteomes" id="UP000041770"/>
    </source>
</evidence>
<reference evidence="1 2" key="1">
    <citation type="submission" date="2015-07" db="EMBL/GenBank/DDBJ databases">
        <authorList>
            <consortium name="Pathogen Informatics"/>
        </authorList>
    </citation>
    <scope>NUCLEOTIDE SEQUENCE [LARGE SCALE GENOMIC DNA]</scope>
    <source>
        <strain evidence="1 2">A316</strain>
    </source>
</reference>
<accession>A0A655X303</accession>
<sequence length="56" mass="6588">MICRPENSVPEFFEPIENFFPFMLARSAMVPVGARSERTIKCSTFCHSIETERNWF</sequence>